<dbReference type="OrthoDB" id="9782620at2"/>
<dbReference type="GO" id="GO:0106300">
    <property type="term" value="P:protein-DNA covalent cross-linking repair"/>
    <property type="evidence" value="ECO:0007669"/>
    <property type="project" value="InterPro"/>
</dbReference>
<accession>A0A4U0F5X2</accession>
<evidence type="ECO:0000313" key="10">
    <source>
        <dbReference type="Proteomes" id="UP000309673"/>
    </source>
</evidence>
<reference evidence="9 10" key="1">
    <citation type="submission" date="2019-04" db="EMBL/GenBank/DDBJ databases">
        <title>Cohnella sp. nov., isolated from soil.</title>
        <authorList>
            <person name="Kim W."/>
        </authorList>
    </citation>
    <scope>NUCLEOTIDE SEQUENCE [LARGE SCALE GENOMIC DNA]</scope>
    <source>
        <strain evidence="9 10">CAU 1483</strain>
    </source>
</reference>
<evidence type="ECO:0000256" key="3">
    <source>
        <dbReference type="ARBA" id="ARBA00022763"/>
    </source>
</evidence>
<sequence>MTSMNERYALTAELADLTSEFKVDRIEYAFFEKEQYEPTGQIPVIRPIGGQRWLSAQRWGLMPYWGKSSLHADRATLGEKRYLLNMLAKKRCVIPCSALLFERREGKKRIAVYRRRHAEKRVFGVAGLFDVWLDSEKQEYPMCTIVTASGYGAEGSMPLILEGEAMDKWLDPAYNRLESVRELLLSIPEPEYRTEPVLP</sequence>
<evidence type="ECO:0000256" key="1">
    <source>
        <dbReference type="ARBA" id="ARBA00008136"/>
    </source>
</evidence>
<dbReference type="Pfam" id="PF02586">
    <property type="entry name" value="SRAP"/>
    <property type="match status" value="1"/>
</dbReference>
<dbReference type="Gene3D" id="3.90.1680.10">
    <property type="entry name" value="SOS response associated peptidase-like"/>
    <property type="match status" value="1"/>
</dbReference>
<gene>
    <name evidence="9" type="ORF">E5161_17990</name>
</gene>
<organism evidence="9 10">
    <name type="scientific">Cohnella pontilimi</name>
    <dbReference type="NCBI Taxonomy" id="2564100"/>
    <lineage>
        <taxon>Bacteria</taxon>
        <taxon>Bacillati</taxon>
        <taxon>Bacillota</taxon>
        <taxon>Bacilli</taxon>
        <taxon>Bacillales</taxon>
        <taxon>Paenibacillaceae</taxon>
        <taxon>Cohnella</taxon>
    </lineage>
</organism>
<evidence type="ECO:0000256" key="2">
    <source>
        <dbReference type="ARBA" id="ARBA00022670"/>
    </source>
</evidence>
<evidence type="ECO:0000313" key="9">
    <source>
        <dbReference type="EMBL" id="TJY39830.1"/>
    </source>
</evidence>
<evidence type="ECO:0000256" key="7">
    <source>
        <dbReference type="ARBA" id="ARBA00023239"/>
    </source>
</evidence>
<keyword evidence="2 8" id="KW-0645">Protease</keyword>
<keyword evidence="10" id="KW-1185">Reference proteome</keyword>
<dbReference type="GO" id="GO:0003697">
    <property type="term" value="F:single-stranded DNA binding"/>
    <property type="evidence" value="ECO:0007669"/>
    <property type="project" value="InterPro"/>
</dbReference>
<proteinExistence type="inferred from homology"/>
<comment type="similarity">
    <text evidence="1 8">Belongs to the SOS response-associated peptidase family.</text>
</comment>
<dbReference type="SUPFAM" id="SSF143081">
    <property type="entry name" value="BB1717-like"/>
    <property type="match status" value="1"/>
</dbReference>
<dbReference type="AlphaFoldDB" id="A0A4U0F5X2"/>
<keyword evidence="3" id="KW-0227">DNA damage</keyword>
<dbReference type="Proteomes" id="UP000309673">
    <property type="component" value="Unassembled WGS sequence"/>
</dbReference>
<dbReference type="GO" id="GO:0016829">
    <property type="term" value="F:lyase activity"/>
    <property type="evidence" value="ECO:0007669"/>
    <property type="project" value="UniProtKB-KW"/>
</dbReference>
<dbReference type="InterPro" id="IPR036590">
    <property type="entry name" value="SRAP-like"/>
</dbReference>
<keyword evidence="7" id="KW-0456">Lyase</keyword>
<dbReference type="PANTHER" id="PTHR13604:SF0">
    <property type="entry name" value="ABASIC SITE PROCESSING PROTEIN HMCES"/>
    <property type="match status" value="1"/>
</dbReference>
<dbReference type="InterPro" id="IPR003738">
    <property type="entry name" value="SRAP"/>
</dbReference>
<dbReference type="EMBL" id="SUPK01000009">
    <property type="protein sequence ID" value="TJY39830.1"/>
    <property type="molecule type" value="Genomic_DNA"/>
</dbReference>
<keyword evidence="4 8" id="KW-0378">Hydrolase</keyword>
<dbReference type="EC" id="3.4.-.-" evidence="8"/>
<dbReference type="GO" id="GO:0008233">
    <property type="term" value="F:peptidase activity"/>
    <property type="evidence" value="ECO:0007669"/>
    <property type="project" value="UniProtKB-KW"/>
</dbReference>
<dbReference type="PANTHER" id="PTHR13604">
    <property type="entry name" value="DC12-RELATED"/>
    <property type="match status" value="1"/>
</dbReference>
<comment type="caution">
    <text evidence="9">The sequence shown here is derived from an EMBL/GenBank/DDBJ whole genome shotgun (WGS) entry which is preliminary data.</text>
</comment>
<evidence type="ECO:0000256" key="5">
    <source>
        <dbReference type="ARBA" id="ARBA00023124"/>
    </source>
</evidence>
<evidence type="ECO:0000256" key="4">
    <source>
        <dbReference type="ARBA" id="ARBA00022801"/>
    </source>
</evidence>
<evidence type="ECO:0000256" key="8">
    <source>
        <dbReference type="RuleBase" id="RU364100"/>
    </source>
</evidence>
<name>A0A4U0F5X2_9BACL</name>
<keyword evidence="6" id="KW-0238">DNA-binding</keyword>
<dbReference type="GO" id="GO:0006508">
    <property type="term" value="P:proteolysis"/>
    <property type="evidence" value="ECO:0007669"/>
    <property type="project" value="UniProtKB-KW"/>
</dbReference>
<keyword evidence="5" id="KW-0190">Covalent protein-DNA linkage</keyword>
<evidence type="ECO:0000256" key="6">
    <source>
        <dbReference type="ARBA" id="ARBA00023125"/>
    </source>
</evidence>
<protein>
    <recommendedName>
        <fullName evidence="8">Abasic site processing protein</fullName>
        <ecNumber evidence="8">3.4.-.-</ecNumber>
    </recommendedName>
</protein>